<protein>
    <recommendedName>
        <fullName evidence="17">Cysteine synthase</fullName>
        <ecNumber evidence="17">2.5.1.47</ecNumber>
    </recommendedName>
</protein>
<dbReference type="GO" id="GO:0009836">
    <property type="term" value="P:fruit ripening, climacteric"/>
    <property type="evidence" value="ECO:0007669"/>
    <property type="project" value="UniProtKB-ARBA"/>
</dbReference>
<dbReference type="FunFam" id="3.40.50.1100:FF:000130">
    <property type="entry name" value="Cysteine synthase"/>
    <property type="match status" value="1"/>
</dbReference>
<evidence type="ECO:0000256" key="3">
    <source>
        <dbReference type="ARBA" id="ARBA00007103"/>
    </source>
</evidence>
<dbReference type="SUPFAM" id="SSF53686">
    <property type="entry name" value="Tryptophan synthase beta subunit-like PLP-dependent enzymes"/>
    <property type="match status" value="1"/>
</dbReference>
<reference evidence="20 21" key="1">
    <citation type="submission" date="2018-10" db="EMBL/GenBank/DDBJ databases">
        <title>A high-quality apple genome assembly.</title>
        <authorList>
            <person name="Hu J."/>
        </authorList>
    </citation>
    <scope>NUCLEOTIDE SEQUENCE [LARGE SCALE GENOMIC DNA]</scope>
    <source>
        <strain evidence="21">cv. HFTH1</strain>
        <tissue evidence="20">Young leaf</tissue>
    </source>
</reference>
<dbReference type="InterPro" id="IPR005859">
    <property type="entry name" value="CysK"/>
</dbReference>
<dbReference type="PANTHER" id="PTHR10314">
    <property type="entry name" value="CYSTATHIONINE BETA-SYNTHASE"/>
    <property type="match status" value="1"/>
</dbReference>
<dbReference type="GO" id="GO:0006535">
    <property type="term" value="P:cysteine biosynthetic process from serine"/>
    <property type="evidence" value="ECO:0007669"/>
    <property type="project" value="UniProtKB-UniRule"/>
</dbReference>
<name>A0A498HHW2_MALDO</name>
<evidence type="ECO:0000256" key="18">
    <source>
        <dbReference type="SAM" id="MobiDB-lite"/>
    </source>
</evidence>
<evidence type="ECO:0000259" key="19">
    <source>
        <dbReference type="Pfam" id="PF00291"/>
    </source>
</evidence>
<dbReference type="SUPFAM" id="SSF53137">
    <property type="entry name" value="Translational machinery components"/>
    <property type="match status" value="1"/>
</dbReference>
<dbReference type="AlphaFoldDB" id="A0A498HHW2"/>
<dbReference type="Gene3D" id="3.40.50.1100">
    <property type="match status" value="2"/>
</dbReference>
<dbReference type="NCBIfam" id="TIGR01139">
    <property type="entry name" value="cysK"/>
    <property type="match status" value="1"/>
</dbReference>
<keyword evidence="10" id="KW-0496">Mitochondrion</keyword>
<evidence type="ECO:0000256" key="7">
    <source>
        <dbReference type="ARBA" id="ARBA00022898"/>
    </source>
</evidence>
<evidence type="ECO:0000256" key="11">
    <source>
        <dbReference type="ARBA" id="ARBA00023192"/>
    </source>
</evidence>
<dbReference type="CDD" id="cd01561">
    <property type="entry name" value="CBS_like"/>
    <property type="match status" value="1"/>
</dbReference>
<feature type="binding site" evidence="15">
    <location>
        <position position="1050"/>
    </location>
    <ligand>
        <name>pyridoxal 5'-phosphate</name>
        <dbReference type="ChEBI" id="CHEBI:597326"/>
    </ligand>
</feature>
<dbReference type="GO" id="GO:0005739">
    <property type="term" value="C:mitochondrion"/>
    <property type="evidence" value="ECO:0007669"/>
    <property type="project" value="UniProtKB-SubCell"/>
</dbReference>
<keyword evidence="9" id="KW-0689">Ribosomal protein</keyword>
<evidence type="ECO:0000313" key="20">
    <source>
        <dbReference type="EMBL" id="RXH70579.1"/>
    </source>
</evidence>
<comment type="subcellular location">
    <subcellularLocation>
        <location evidence="2">Mitochondrion</location>
    </subcellularLocation>
</comment>
<evidence type="ECO:0000256" key="4">
    <source>
        <dbReference type="ARBA" id="ARBA00007116"/>
    </source>
</evidence>
<evidence type="ECO:0000256" key="8">
    <source>
        <dbReference type="ARBA" id="ARBA00022946"/>
    </source>
</evidence>
<dbReference type="Proteomes" id="UP000290289">
    <property type="component" value="Chromosome 16"/>
</dbReference>
<dbReference type="EC" id="2.5.1.47" evidence="17"/>
<evidence type="ECO:0000313" key="21">
    <source>
        <dbReference type="Proteomes" id="UP000290289"/>
    </source>
</evidence>
<keyword evidence="12" id="KW-0456">Lyase</keyword>
<feature type="binding site" evidence="15">
    <location>
        <position position="858"/>
    </location>
    <ligand>
        <name>pyridoxal 5'-phosphate</name>
        <dbReference type="ChEBI" id="CHEBI:597326"/>
    </ligand>
</feature>
<dbReference type="GO" id="GO:1990904">
    <property type="term" value="C:ribonucleoprotein complex"/>
    <property type="evidence" value="ECO:0007669"/>
    <property type="project" value="UniProtKB-KW"/>
</dbReference>
<evidence type="ECO:0000256" key="16">
    <source>
        <dbReference type="PIRSR" id="PIRSR605856-51"/>
    </source>
</evidence>
<evidence type="ECO:0000256" key="9">
    <source>
        <dbReference type="ARBA" id="ARBA00022980"/>
    </source>
</evidence>
<dbReference type="GO" id="GO:0005840">
    <property type="term" value="C:ribosome"/>
    <property type="evidence" value="ECO:0007669"/>
    <property type="project" value="UniProtKB-KW"/>
</dbReference>
<dbReference type="GO" id="GO:0003735">
    <property type="term" value="F:structural constituent of ribosome"/>
    <property type="evidence" value="ECO:0007669"/>
    <property type="project" value="InterPro"/>
</dbReference>
<evidence type="ECO:0000256" key="6">
    <source>
        <dbReference type="ARBA" id="ARBA00022679"/>
    </source>
</evidence>
<gene>
    <name evidence="20" type="ORF">DVH24_013325</name>
</gene>
<evidence type="ECO:0000256" key="1">
    <source>
        <dbReference type="ARBA" id="ARBA00001933"/>
    </source>
</evidence>
<evidence type="ECO:0000256" key="17">
    <source>
        <dbReference type="RuleBase" id="RU003985"/>
    </source>
</evidence>
<dbReference type="InterPro" id="IPR036052">
    <property type="entry name" value="TrpB-like_PALP_sf"/>
</dbReference>
<evidence type="ECO:0000256" key="14">
    <source>
        <dbReference type="ARBA" id="ARBA00050896"/>
    </source>
</evidence>
<feature type="compositionally biased region" description="Basic and acidic residues" evidence="18">
    <location>
        <begin position="653"/>
        <end position="676"/>
    </location>
</feature>
<evidence type="ECO:0000256" key="2">
    <source>
        <dbReference type="ARBA" id="ARBA00004173"/>
    </source>
</evidence>
<comment type="caution">
    <text evidence="20">The sequence shown here is derived from an EMBL/GenBank/DDBJ whole genome shotgun (WGS) entry which is preliminary data.</text>
</comment>
<dbReference type="FunFam" id="3.40.50.1100:FF:000006">
    <property type="entry name" value="Cysteine synthase"/>
    <property type="match status" value="1"/>
</dbReference>
<dbReference type="PROSITE" id="PS00901">
    <property type="entry name" value="CYS_SYNTHASE"/>
    <property type="match status" value="1"/>
</dbReference>
<dbReference type="InterPro" id="IPR001926">
    <property type="entry name" value="TrpB-like_PALP"/>
</dbReference>
<dbReference type="CDD" id="cd00432">
    <property type="entry name" value="Ribosomal_L18_L5e"/>
    <property type="match status" value="1"/>
</dbReference>
<dbReference type="EMBL" id="RDQH01000342">
    <property type="protein sequence ID" value="RXH70579.1"/>
    <property type="molecule type" value="Genomic_DNA"/>
</dbReference>
<evidence type="ECO:0000256" key="15">
    <source>
        <dbReference type="PIRSR" id="PIRSR605856-50"/>
    </source>
</evidence>
<comment type="catalytic activity">
    <reaction evidence="14">
        <text>hydrogen cyanide + L-cysteine = 3-cyano-L-alanine + hydrogen sulfide + H(+)</text>
        <dbReference type="Rhea" id="RHEA:17821"/>
        <dbReference type="ChEBI" id="CHEBI:15378"/>
        <dbReference type="ChEBI" id="CHEBI:18407"/>
        <dbReference type="ChEBI" id="CHEBI:29919"/>
        <dbReference type="ChEBI" id="CHEBI:35235"/>
        <dbReference type="ChEBI" id="CHEBI:77860"/>
        <dbReference type="EC" id="4.4.1.9"/>
    </reaction>
</comment>
<sequence length="1103" mass="120594">MGSIPDPGELTELTPPSFDEFQRQTSLMTSCTLLWKELSDHFSSLEQNLLKKSEAIKLKIQTLEQDTKASLDELEQREVTIRDSFEIALGKVEKSKEAALKVLKRGRSDDEYGEVDDGEGLLMNLKSLCLKMDSGGFWRFVTARKKELEGLRSQMPVALGDCVDPGKFVLEAISEVFPVDKRLERSDRGNDLGWACVLLLESLIPVVVDPKIGRKRLLVTRSVKQRATEMAETWKASLEERGGIENVKTPDVHTFLQHLVTFGIVKEEDVDLYRKLVVSSAWRKQMPKLAVSLGLAKQMPDMIEELISRGQQLDAVHFTYEVGLVHKFPPVPLLKAFLKDAKKAAASILEDPNNAGRAANLAGRKELSALRAVVKCIEDYNLETEFPPENLKKRLEQLEKVKPEKKRPVVVPANKRTRANNGGPMPPAKAGRLTNAYVSSFPTTPPTFVMSPSHGQYPAGFSPYHSPPTMYGSRSPPTPYAYSPEAAPPPAGSYPGAPMNYPAYAAYGNGMTQVTLYYDVLKERKHICFSTISAFPFKGCSFHLSPLLPSDDSKPHSDSYGVELVDDDAWQVSSGLALAGAGMQGSALDSSALSDEVVDEPIDSCRAAVEGDPDFDDIDNMRIRGNLFFKLDRDSKEFEEYNFNFHRRKKSSKQKDDPKESQRKGNELKDSKRDNPSCELPSRSKTSVRACIIHRVTSKVVVVAHSISKDMKFDLGSTRNAAACAGVGEILAQRALDDDIHDVIYTPRKGERLEVTAAHLPGLSERDNPISVICKRSKMAVEKAGIAKDVTELIGKTPLVYLNQVVEGCVARIAAKLEMMEPCSSVKDRIGYSMIADAEAKGLITPGQSVLIEPTSGNTGIGLAFMAAAKHYKLIITMPASMSLERRIILRAFGAELVLTDPAKGMKGAVQKAEEILAKTPNAYILQQFENPANPKIHYETTGPEIWEGSGGKVDAFVSGIGTGGTITGAGKFLKEKNPDIKLYGVEPVESPVLTGGKPGPHKIQGIGAGFIPGVLEVNIIDEVIQISSDEAIETAKLLAHKEGLLVGISSGAAAAAAIKIAKRPENAGKLIVVIFPSFGERYLSSVLFESVRREAESMTFEP</sequence>
<proteinExistence type="inferred from homology"/>
<evidence type="ECO:0000256" key="13">
    <source>
        <dbReference type="ARBA" id="ARBA00023274"/>
    </source>
</evidence>
<accession>A0A498HHW2</accession>
<comment type="similarity">
    <text evidence="3 17">Belongs to the cysteine synthase/cystathionine beta-synthase family.</text>
</comment>
<dbReference type="GO" id="GO:0006412">
    <property type="term" value="P:translation"/>
    <property type="evidence" value="ECO:0007669"/>
    <property type="project" value="InterPro"/>
</dbReference>
<evidence type="ECO:0000256" key="12">
    <source>
        <dbReference type="ARBA" id="ARBA00023239"/>
    </source>
</evidence>
<comment type="similarity">
    <text evidence="4">Belongs to the universal ribosomal protein uL18 family.</text>
</comment>
<evidence type="ECO:0000256" key="10">
    <source>
        <dbReference type="ARBA" id="ARBA00023128"/>
    </source>
</evidence>
<dbReference type="InterPro" id="IPR057268">
    <property type="entry name" value="Ribosomal_L18"/>
</dbReference>
<dbReference type="Pfam" id="PF07899">
    <property type="entry name" value="Frigida"/>
    <property type="match status" value="1"/>
</dbReference>
<keyword evidence="21" id="KW-1185">Reference proteome</keyword>
<keyword evidence="11 17" id="KW-0198">Cysteine biosynthesis</keyword>
<dbReference type="STRING" id="3750.A0A498HHW2"/>
<dbReference type="InterPro" id="IPR050214">
    <property type="entry name" value="Cys_Synth/Cystath_Beta-Synth"/>
</dbReference>
<dbReference type="GO" id="GO:0050017">
    <property type="term" value="F:L-3-cyanoalanine synthase activity"/>
    <property type="evidence" value="ECO:0007669"/>
    <property type="project" value="UniProtKB-EC"/>
</dbReference>
<keyword evidence="5 17" id="KW-0028">Amino-acid biosynthesis</keyword>
<dbReference type="GO" id="GO:0004124">
    <property type="term" value="F:cysteine synthase activity"/>
    <property type="evidence" value="ECO:0007669"/>
    <property type="project" value="UniProtKB-UniRule"/>
</dbReference>
<comment type="catalytic activity">
    <reaction evidence="17">
        <text>O-acetyl-L-serine + hydrogen sulfide = L-cysteine + acetate</text>
        <dbReference type="Rhea" id="RHEA:14829"/>
        <dbReference type="ChEBI" id="CHEBI:29919"/>
        <dbReference type="ChEBI" id="CHEBI:30089"/>
        <dbReference type="ChEBI" id="CHEBI:35235"/>
        <dbReference type="ChEBI" id="CHEBI:58340"/>
        <dbReference type="EC" id="2.5.1.47"/>
    </reaction>
</comment>
<dbReference type="InterPro" id="IPR012474">
    <property type="entry name" value="Frigida"/>
</dbReference>
<dbReference type="InterPro" id="IPR005856">
    <property type="entry name" value="Cys_synth"/>
</dbReference>
<feature type="domain" description="Tryptophan synthase beta chain-like PALP" evidence="19">
    <location>
        <begin position="790"/>
        <end position="1077"/>
    </location>
</feature>
<keyword evidence="13" id="KW-0687">Ribonucleoprotein</keyword>
<feature type="modified residue" description="N6-(pyridoxal phosphate)lysine" evidence="16">
    <location>
        <position position="827"/>
    </location>
</feature>
<keyword evidence="7 15" id="KW-0663">Pyridoxal phosphate</keyword>
<dbReference type="InterPro" id="IPR001216">
    <property type="entry name" value="P-phosphate_BS"/>
</dbReference>
<feature type="binding site" evidence="15">
    <location>
        <begin position="962"/>
        <end position="966"/>
    </location>
    <ligand>
        <name>pyridoxal 5'-phosphate</name>
        <dbReference type="ChEBI" id="CHEBI:597326"/>
    </ligand>
</feature>
<organism evidence="20 21">
    <name type="scientific">Malus domestica</name>
    <name type="common">Apple</name>
    <name type="synonym">Pyrus malus</name>
    <dbReference type="NCBI Taxonomy" id="3750"/>
    <lineage>
        <taxon>Eukaryota</taxon>
        <taxon>Viridiplantae</taxon>
        <taxon>Streptophyta</taxon>
        <taxon>Embryophyta</taxon>
        <taxon>Tracheophyta</taxon>
        <taxon>Spermatophyta</taxon>
        <taxon>Magnoliopsida</taxon>
        <taxon>eudicotyledons</taxon>
        <taxon>Gunneridae</taxon>
        <taxon>Pentapetalae</taxon>
        <taxon>rosids</taxon>
        <taxon>fabids</taxon>
        <taxon>Rosales</taxon>
        <taxon>Rosaceae</taxon>
        <taxon>Amygdaloideae</taxon>
        <taxon>Maleae</taxon>
        <taxon>Malus</taxon>
    </lineage>
</organism>
<evidence type="ECO:0000256" key="5">
    <source>
        <dbReference type="ARBA" id="ARBA00022605"/>
    </source>
</evidence>
<feature type="region of interest" description="Disordered" evidence="18">
    <location>
        <begin position="647"/>
        <end position="682"/>
    </location>
</feature>
<dbReference type="Pfam" id="PF00291">
    <property type="entry name" value="PALP"/>
    <property type="match status" value="1"/>
</dbReference>
<comment type="cofactor">
    <cofactor evidence="1 15 17">
        <name>pyridoxal 5'-phosphate</name>
        <dbReference type="ChEBI" id="CHEBI:597326"/>
    </cofactor>
</comment>
<keyword evidence="8" id="KW-0809">Transit peptide</keyword>
<dbReference type="InterPro" id="IPR036967">
    <property type="entry name" value="Ribosomal_uS11_sf"/>
</dbReference>
<keyword evidence="6 17" id="KW-0808">Transferase</keyword>
<dbReference type="Gene3D" id="3.30.420.80">
    <property type="entry name" value="Ribosomal protein S11"/>
    <property type="match status" value="1"/>
</dbReference>
<dbReference type="NCBIfam" id="TIGR01136">
    <property type="entry name" value="cysKM"/>
    <property type="match status" value="1"/>
</dbReference>